<dbReference type="AlphaFoldDB" id="K0JQ47"/>
<accession>K0JQ47</accession>
<feature type="compositionally biased region" description="Basic residues" evidence="2">
    <location>
        <begin position="9"/>
        <end position="18"/>
    </location>
</feature>
<dbReference type="Proteomes" id="UP000006281">
    <property type="component" value="Chromosome"/>
</dbReference>
<dbReference type="InterPro" id="IPR001466">
    <property type="entry name" value="Beta-lactam-related"/>
</dbReference>
<evidence type="ECO:0000256" key="1">
    <source>
        <dbReference type="ARBA" id="ARBA00022801"/>
    </source>
</evidence>
<dbReference type="InterPro" id="IPR012338">
    <property type="entry name" value="Beta-lactam/transpept-like"/>
</dbReference>
<keyword evidence="1" id="KW-0378">Hydrolase</keyword>
<dbReference type="PANTHER" id="PTHR43283">
    <property type="entry name" value="BETA-LACTAMASE-RELATED"/>
    <property type="match status" value="1"/>
</dbReference>
<name>K0JQ47_SACES</name>
<dbReference type="PATRIC" id="fig|1179773.3.peg.319"/>
<evidence type="ECO:0000313" key="5">
    <source>
        <dbReference type="Proteomes" id="UP000006281"/>
    </source>
</evidence>
<dbReference type="InterPro" id="IPR050789">
    <property type="entry name" value="Diverse_Enzym_Activities"/>
</dbReference>
<dbReference type="BioCyc" id="SESP1179773:BN6_RS01540-MONOMER"/>
<dbReference type="KEGG" id="sesp:BN6_03140"/>
<keyword evidence="5" id="KW-1185">Reference proteome</keyword>
<evidence type="ECO:0000313" key="4">
    <source>
        <dbReference type="EMBL" id="CCH27646.1"/>
    </source>
</evidence>
<dbReference type="PANTHER" id="PTHR43283:SF11">
    <property type="entry name" value="BETA-LACTAMASE-RELATED DOMAIN-CONTAINING PROTEIN"/>
    <property type="match status" value="1"/>
</dbReference>
<dbReference type="EMBL" id="HE804045">
    <property type="protein sequence ID" value="CCH27646.1"/>
    <property type="molecule type" value="Genomic_DNA"/>
</dbReference>
<dbReference type="STRING" id="1179773.BN6_03140"/>
<dbReference type="Pfam" id="PF00144">
    <property type="entry name" value="Beta-lactamase"/>
    <property type="match status" value="1"/>
</dbReference>
<dbReference type="Gene3D" id="3.40.710.10">
    <property type="entry name" value="DD-peptidase/beta-lactamase superfamily"/>
    <property type="match status" value="1"/>
</dbReference>
<feature type="region of interest" description="Disordered" evidence="2">
    <location>
        <begin position="1"/>
        <end position="22"/>
    </location>
</feature>
<sequence>MNPQLPRSPHYRGARRGTRTTGEGVTVRALLITALLAILVTTTPAHATASETGRHEADGEVAVQERRGRFDVVRRGWADDVLRSGRPESVGLDPGPIAGALDQVRRFTAPDASGHPLFAGAVTLLAHDGVVTTHEPTGWAVRYADAAGTELPEDRRVPMRADTIFDLASISKLFTSIVVVRRQELGQLDLDAPVARYLPEFGVNGKSAITVRQLLTHTSGLEPWLPLWSKYPDVPARLKAVLDVAPKNPPGSTYTYSDLNLITLGLLAHRLTGKPLDVLVREEITEPLGLRDTGYNPPADELDRVAATEFQAHRGLVRGQVHDENAWSLGGVAGHAGVFGTAADLAVLGQAILNGGEYRGRRILRPRTVELMLTDFNQGFPGNAHGLGFELDQRWYMGALTSPKAAGHTGFTGTTLVLDPLSGSIAVLLTNRVHPSRDWGSINPARRAVANGLAAALAVRPRHGRAAWTATTHLGTLTTATLTRSDRVRLRFDAFVDLDPGDRVVVQASNDGTSWRDLKVLAGYGARRWERVELATESATAFRWLYVKGEGYGGRGVYVDGVRVSDRHGVVVDAERDPGVLRADGWRSADR</sequence>
<feature type="domain" description="Beta-lactamase-related" evidence="3">
    <location>
        <begin position="119"/>
        <end position="450"/>
    </location>
</feature>
<gene>
    <name evidence="4" type="ordered locus">BN6_03140</name>
</gene>
<dbReference type="HOGENOM" id="CLU_020027_1_3_11"/>
<evidence type="ECO:0000256" key="2">
    <source>
        <dbReference type="SAM" id="MobiDB-lite"/>
    </source>
</evidence>
<reference evidence="4 5" key="1">
    <citation type="journal article" date="2012" name="BMC Genomics">
        <title>Complete genome sequence of Saccharothrix espanaensis DSM 44229T and comparison to the other completely sequenced Pseudonocardiaceae.</title>
        <authorList>
            <person name="Strobel T."/>
            <person name="Al-Dilaimi A."/>
            <person name="Blom J."/>
            <person name="Gessner A."/>
            <person name="Kalinowski J."/>
            <person name="Luzhetska M."/>
            <person name="Puhler A."/>
            <person name="Szczepanowski R."/>
            <person name="Bechthold A."/>
            <person name="Ruckert C."/>
        </authorList>
    </citation>
    <scope>NUCLEOTIDE SEQUENCE [LARGE SCALE GENOMIC DNA]</scope>
    <source>
        <strain evidence="5">ATCC 51144 / DSM 44229 / JCM 9112 / NBRC 15066 / NRRL 15764</strain>
    </source>
</reference>
<dbReference type="eggNOG" id="COG1680">
    <property type="taxonomic scope" value="Bacteria"/>
</dbReference>
<organism evidence="4 5">
    <name type="scientific">Saccharothrix espanaensis (strain ATCC 51144 / DSM 44229 / JCM 9112 / NBRC 15066 / NRRL 15764)</name>
    <dbReference type="NCBI Taxonomy" id="1179773"/>
    <lineage>
        <taxon>Bacteria</taxon>
        <taxon>Bacillati</taxon>
        <taxon>Actinomycetota</taxon>
        <taxon>Actinomycetes</taxon>
        <taxon>Pseudonocardiales</taxon>
        <taxon>Pseudonocardiaceae</taxon>
        <taxon>Saccharothrix</taxon>
    </lineage>
</organism>
<evidence type="ECO:0000259" key="3">
    <source>
        <dbReference type="Pfam" id="PF00144"/>
    </source>
</evidence>
<proteinExistence type="predicted"/>
<dbReference type="GO" id="GO:0016787">
    <property type="term" value="F:hydrolase activity"/>
    <property type="evidence" value="ECO:0007669"/>
    <property type="project" value="UniProtKB-KW"/>
</dbReference>
<protein>
    <submittedName>
        <fullName evidence="4">Beta-lactamase</fullName>
    </submittedName>
</protein>
<dbReference type="SUPFAM" id="SSF56601">
    <property type="entry name" value="beta-lactamase/transpeptidase-like"/>
    <property type="match status" value="1"/>
</dbReference>